<evidence type="ECO:0000313" key="1">
    <source>
        <dbReference type="EMBL" id="CAB4815988.1"/>
    </source>
</evidence>
<protein>
    <submittedName>
        <fullName evidence="1">Unannotated protein</fullName>
    </submittedName>
</protein>
<proteinExistence type="predicted"/>
<name>A0A6J6ZA10_9ZZZZ</name>
<organism evidence="1">
    <name type="scientific">freshwater metagenome</name>
    <dbReference type="NCBI Taxonomy" id="449393"/>
    <lineage>
        <taxon>unclassified sequences</taxon>
        <taxon>metagenomes</taxon>
        <taxon>ecological metagenomes</taxon>
    </lineage>
</organism>
<dbReference type="AlphaFoldDB" id="A0A6J6ZA10"/>
<dbReference type="EMBL" id="CAFAAQ010000153">
    <property type="protein sequence ID" value="CAB4815988.1"/>
    <property type="molecule type" value="Genomic_DNA"/>
</dbReference>
<accession>A0A6J6ZA10</accession>
<reference evidence="1" key="1">
    <citation type="submission" date="2020-05" db="EMBL/GenBank/DDBJ databases">
        <authorList>
            <person name="Chiriac C."/>
            <person name="Salcher M."/>
            <person name="Ghai R."/>
            <person name="Kavagutti S V."/>
        </authorList>
    </citation>
    <scope>NUCLEOTIDE SEQUENCE</scope>
</reference>
<sequence length="119" mass="13340">MVRPGVGLALTVKEGVNRFLHGLRSHRWNESYLGRHVLRGLLELSARYNTVDHAGTLGFLGRQNSGTQKELFCPPSTEFPRLDKEFNSNSSHSKNRIRKCCILGSNDQVAHAGKHESSR</sequence>
<gene>
    <name evidence="1" type="ORF">UFOPK3046_01460</name>
</gene>